<protein>
    <recommendedName>
        <fullName evidence="3">Lipoprotein</fullName>
    </recommendedName>
</protein>
<organism evidence="1 2">
    <name type="scientific">Pseudoalteromonas rubra</name>
    <dbReference type="NCBI Taxonomy" id="43658"/>
    <lineage>
        <taxon>Bacteria</taxon>
        <taxon>Pseudomonadati</taxon>
        <taxon>Pseudomonadota</taxon>
        <taxon>Gammaproteobacteria</taxon>
        <taxon>Alteromonadales</taxon>
        <taxon>Pseudoalteromonadaceae</taxon>
        <taxon>Pseudoalteromonas</taxon>
    </lineage>
</organism>
<reference evidence="2" key="2">
    <citation type="submission" date="2019-06" db="EMBL/GenBank/DDBJ databases">
        <title>Co-occurence of chitin degradation, pigmentation and bioactivity in marine Pseudoalteromonas.</title>
        <authorList>
            <person name="Sonnenschein E.C."/>
            <person name="Bech P.K."/>
        </authorList>
    </citation>
    <scope>NUCLEOTIDE SEQUENCE [LARGE SCALE GENOMIC DNA]</scope>
    <source>
        <strain evidence="2">S2599</strain>
    </source>
</reference>
<gene>
    <name evidence="1" type="ORF">CWB98_23515</name>
</gene>
<dbReference type="OrthoDB" id="6308189at2"/>
<evidence type="ECO:0008006" key="3">
    <source>
        <dbReference type="Google" id="ProtNLM"/>
    </source>
</evidence>
<dbReference type="RefSeq" id="WP_138546965.1">
    <property type="nucleotide sequence ID" value="NZ_PNCJ01000092.1"/>
</dbReference>
<evidence type="ECO:0000313" key="1">
    <source>
        <dbReference type="EMBL" id="TMP29702.1"/>
    </source>
</evidence>
<reference evidence="1 2" key="1">
    <citation type="submission" date="2018-01" db="EMBL/GenBank/DDBJ databases">
        <authorList>
            <person name="Paulsen S."/>
            <person name="Gram L.K."/>
        </authorList>
    </citation>
    <scope>NUCLEOTIDE SEQUENCE [LARGE SCALE GENOMIC DNA]</scope>
    <source>
        <strain evidence="1 2">S2599</strain>
    </source>
</reference>
<name>A0A5S3WND9_9GAMM</name>
<dbReference type="AlphaFoldDB" id="A0A5S3WND9"/>
<dbReference type="EMBL" id="PNCJ01000092">
    <property type="protein sequence ID" value="TMP29702.1"/>
    <property type="molecule type" value="Genomic_DNA"/>
</dbReference>
<dbReference type="PROSITE" id="PS51257">
    <property type="entry name" value="PROKAR_LIPOPROTEIN"/>
    <property type="match status" value="1"/>
</dbReference>
<proteinExistence type="predicted"/>
<accession>A0A5S3WND9</accession>
<comment type="caution">
    <text evidence="1">The sequence shown here is derived from an EMBL/GenBank/DDBJ whole genome shotgun (WGS) entry which is preliminary data.</text>
</comment>
<dbReference type="Proteomes" id="UP000306719">
    <property type="component" value="Unassembled WGS sequence"/>
</dbReference>
<sequence length="153" mass="17048">MKEVCNHSSRLSMQAFFGFLVLIFALSGCSITLISSYDENTDKAVTQLQKDFETFFVTVDGQAGLPECKYDNHKKFYQDSKVAISAIAVRAKAIPKNEISVEQVGLLEESLLSLEKLHKIDCFSNDQVSSLRSSFNTSITAILKLELAKKRGE</sequence>
<evidence type="ECO:0000313" key="2">
    <source>
        <dbReference type="Proteomes" id="UP000306719"/>
    </source>
</evidence>